<feature type="compositionally biased region" description="Polar residues" evidence="1">
    <location>
        <begin position="498"/>
        <end position="509"/>
    </location>
</feature>
<keyword evidence="4" id="KW-1185">Reference proteome</keyword>
<evidence type="ECO:0000313" key="4">
    <source>
        <dbReference type="Proteomes" id="UP001217918"/>
    </source>
</evidence>
<dbReference type="InterPro" id="IPR025714">
    <property type="entry name" value="Methyltranfer_dom"/>
</dbReference>
<evidence type="ECO:0000313" key="3">
    <source>
        <dbReference type="EMBL" id="KAK2067872.1"/>
    </source>
</evidence>
<protein>
    <recommendedName>
        <fullName evidence="2">Methyltransferase domain-containing protein</fullName>
    </recommendedName>
</protein>
<feature type="domain" description="Methyltransferase" evidence="2">
    <location>
        <begin position="139"/>
        <end position="380"/>
    </location>
</feature>
<feature type="compositionally biased region" description="Pro residues" evidence="1">
    <location>
        <begin position="511"/>
        <end position="523"/>
    </location>
</feature>
<reference evidence="3" key="1">
    <citation type="journal article" date="2023" name="Mol. Plant Microbe Interact.">
        <title>Elucidating the Obligate Nature and Biological Capacity of an Invasive Fungal Corn Pathogen.</title>
        <authorList>
            <person name="MacCready J.S."/>
            <person name="Roggenkamp E.M."/>
            <person name="Gdanetz K."/>
            <person name="Chilvers M.I."/>
        </authorList>
    </citation>
    <scope>NUCLEOTIDE SEQUENCE</scope>
    <source>
        <strain evidence="3">PM02</strain>
    </source>
</reference>
<name>A0AAD9HZY7_9PEZI</name>
<feature type="region of interest" description="Disordered" evidence="1">
    <location>
        <begin position="491"/>
        <end position="531"/>
    </location>
</feature>
<dbReference type="InterPro" id="IPR052220">
    <property type="entry name" value="METTL25"/>
</dbReference>
<dbReference type="EMBL" id="JAQQPM010000001">
    <property type="protein sequence ID" value="KAK2067872.1"/>
    <property type="molecule type" value="Genomic_DNA"/>
</dbReference>
<feature type="region of interest" description="Disordered" evidence="1">
    <location>
        <begin position="393"/>
        <end position="415"/>
    </location>
</feature>
<dbReference type="Proteomes" id="UP001217918">
    <property type="component" value="Unassembled WGS sequence"/>
</dbReference>
<dbReference type="Pfam" id="PF13679">
    <property type="entry name" value="Methyltransf_32"/>
    <property type="match status" value="1"/>
</dbReference>
<dbReference type="PANTHER" id="PTHR12496">
    <property type="entry name" value="CGI-41 METHYLTRANSFERASE"/>
    <property type="match status" value="1"/>
</dbReference>
<accession>A0AAD9HZY7</accession>
<dbReference type="AlphaFoldDB" id="A0AAD9HZY7"/>
<evidence type="ECO:0000259" key="2">
    <source>
        <dbReference type="Pfam" id="PF13679"/>
    </source>
</evidence>
<dbReference type="PANTHER" id="PTHR12496:SF0">
    <property type="entry name" value="METHYLTRANSFERASE DOMAIN-CONTAINING PROTEIN"/>
    <property type="match status" value="1"/>
</dbReference>
<feature type="region of interest" description="Disordered" evidence="1">
    <location>
        <begin position="230"/>
        <end position="253"/>
    </location>
</feature>
<gene>
    <name evidence="3" type="ORF">P8C59_001577</name>
</gene>
<feature type="compositionally biased region" description="Basic and acidic residues" evidence="1">
    <location>
        <begin position="403"/>
        <end position="412"/>
    </location>
</feature>
<sequence>MRPNKDLPYADEFSSSEDYITQLLAFATTHPLFQTLCGGVHILDFFTSEPGYYRSVIPLDWQEFLVKIEPMALLDLLLRDDLSALAPAPGRPHPPPASLLQYIGDVRRFSLSRTFDAGARPPPKLAALPRDLALGMSAKKAHEVVHAAGYLDALAGAVDGGITHCLDLGSGQNYLGRTLASAPYGRDVIAVESREANFLGARDLDVKSGVAERERLARNKKVFSAVVEALEQQPPPPSPTTTTTTTTTIPKKGSRLKRKKLKAPRHDPAVMRAKARELGFSEAEVATIDTRPPKLLQATYAEAPGRGTLHYVVGRLEDGDLKHVLAQLPPPRGKEEERRIMCISLHSCGNLSHHGLRALALNPQVRAVAIVGCCFNLLTERLGPRSYKHPLVRPTLTPLNGRARREEERRDPQGFPMSERLARYRIPGAGEHGEGGEVGVRFNITARMMACQAPGNWGPHDSEAFMTRHFYRSVLQRIFLDRGVIGRVFYGGEDEGGPTTSFTTEDNSLPTPTPAAAAPPPPNGTDSHNPLRFSTNPLILGSLPRRCFTSLPAYVRGAVAKLTAAAAPGEPAQHAACRARVAARMGADALTDGDMAAYEAAYGPRRRELEAVWSLMAFSAGVVESVIAVDRWLFLREQGPAVVRDCWVETLFEYGLSPRNLVVVGIKR</sequence>
<comment type="caution">
    <text evidence="3">The sequence shown here is derived from an EMBL/GenBank/DDBJ whole genome shotgun (WGS) entry which is preliminary data.</text>
</comment>
<organism evidence="3 4">
    <name type="scientific">Phyllachora maydis</name>
    <dbReference type="NCBI Taxonomy" id="1825666"/>
    <lineage>
        <taxon>Eukaryota</taxon>
        <taxon>Fungi</taxon>
        <taxon>Dikarya</taxon>
        <taxon>Ascomycota</taxon>
        <taxon>Pezizomycotina</taxon>
        <taxon>Sordariomycetes</taxon>
        <taxon>Sordariomycetidae</taxon>
        <taxon>Phyllachorales</taxon>
        <taxon>Phyllachoraceae</taxon>
        <taxon>Phyllachora</taxon>
    </lineage>
</organism>
<feature type="compositionally biased region" description="Low complexity" evidence="1">
    <location>
        <begin position="240"/>
        <end position="251"/>
    </location>
</feature>
<evidence type="ECO:0000256" key="1">
    <source>
        <dbReference type="SAM" id="MobiDB-lite"/>
    </source>
</evidence>
<proteinExistence type="predicted"/>